<dbReference type="Gene3D" id="3.40.50.620">
    <property type="entry name" value="HUPs"/>
    <property type="match status" value="1"/>
</dbReference>
<dbReference type="SUPFAM" id="SSF52374">
    <property type="entry name" value="Nucleotidylyl transferase"/>
    <property type="match status" value="1"/>
</dbReference>
<reference evidence="8" key="1">
    <citation type="submission" date="2015-12" db="EMBL/GenBank/DDBJ databases">
        <title>Update maize B73 reference genome by single molecule sequencing technologies.</title>
        <authorList>
            <consortium name="Maize Genome Sequencing Project"/>
            <person name="Ware D."/>
        </authorList>
    </citation>
    <scope>NUCLEOTIDE SEQUENCE [LARGE SCALE GENOMIC DNA]</scope>
    <source>
        <tissue evidence="8">Seedling</tissue>
    </source>
</reference>
<dbReference type="GO" id="GO:0005524">
    <property type="term" value="F:ATP binding"/>
    <property type="evidence" value="ECO:0007669"/>
    <property type="project" value="UniProtKB-KW"/>
</dbReference>
<keyword evidence="6" id="KW-0812">Transmembrane</keyword>
<organism evidence="8">
    <name type="scientific">Zea mays</name>
    <name type="common">Maize</name>
    <dbReference type="NCBI Taxonomy" id="4577"/>
    <lineage>
        <taxon>Eukaryota</taxon>
        <taxon>Viridiplantae</taxon>
        <taxon>Streptophyta</taxon>
        <taxon>Embryophyta</taxon>
        <taxon>Tracheophyta</taxon>
        <taxon>Spermatophyta</taxon>
        <taxon>Magnoliopsida</taxon>
        <taxon>Liliopsida</taxon>
        <taxon>Poales</taxon>
        <taxon>Poaceae</taxon>
        <taxon>PACMAD clade</taxon>
        <taxon>Panicoideae</taxon>
        <taxon>Andropogonodae</taxon>
        <taxon>Andropogoneae</taxon>
        <taxon>Tripsacinae</taxon>
        <taxon>Zea</taxon>
    </lineage>
</organism>
<dbReference type="PANTHER" id="PTHR42765:SF1">
    <property type="entry name" value="ISOLEUCINE--TRNA LIGASE, MITOCHONDRIAL"/>
    <property type="match status" value="1"/>
</dbReference>
<dbReference type="GO" id="GO:0006418">
    <property type="term" value="P:tRNA aminoacylation for protein translation"/>
    <property type="evidence" value="ECO:0007669"/>
    <property type="project" value="InterPro"/>
</dbReference>
<keyword evidence="1" id="KW-0436">Ligase</keyword>
<accession>A0A1D6DWN4</accession>
<dbReference type="EMBL" id="CM007648">
    <property type="protein sequence ID" value="ONM13091.1"/>
    <property type="molecule type" value="Genomic_DNA"/>
</dbReference>
<evidence type="ECO:0000256" key="5">
    <source>
        <dbReference type="ARBA" id="ARBA00023146"/>
    </source>
</evidence>
<dbReference type="GO" id="GO:0004812">
    <property type="term" value="F:aminoacyl-tRNA ligase activity"/>
    <property type="evidence" value="ECO:0007669"/>
    <property type="project" value="UniProtKB-KW"/>
</dbReference>
<dbReference type="PANTHER" id="PTHR42765">
    <property type="entry name" value="SOLEUCYL-TRNA SYNTHETASE"/>
    <property type="match status" value="1"/>
</dbReference>
<dbReference type="InterPro" id="IPR002300">
    <property type="entry name" value="aa-tRNA-synth_Ia"/>
</dbReference>
<keyword evidence="4" id="KW-0648">Protein biosynthesis</keyword>
<keyword evidence="5" id="KW-0030">Aminoacyl-tRNA synthetase</keyword>
<dbReference type="AlphaFoldDB" id="A0A1D6DWN4"/>
<dbReference type="Pfam" id="PF00133">
    <property type="entry name" value="tRNA-synt_1"/>
    <property type="match status" value="1"/>
</dbReference>
<dbReference type="InterPro" id="IPR050081">
    <property type="entry name" value="Ile-tRNA_ligase"/>
</dbReference>
<keyword evidence="6" id="KW-0472">Membrane</keyword>
<evidence type="ECO:0000259" key="7">
    <source>
        <dbReference type="Pfam" id="PF00133"/>
    </source>
</evidence>
<evidence type="ECO:0000256" key="6">
    <source>
        <dbReference type="SAM" id="Phobius"/>
    </source>
</evidence>
<protein>
    <recommendedName>
        <fullName evidence="7">Aminoacyl-tRNA synthetase class Ia domain-containing protein</fullName>
    </recommendedName>
</protein>
<gene>
    <name evidence="8" type="ORF">ZEAMMB73_Zm00001d002113</name>
</gene>
<dbReference type="EMBL" id="CM007648">
    <property type="protein sequence ID" value="ONM13093.1"/>
    <property type="molecule type" value="Genomic_DNA"/>
</dbReference>
<sequence length="130" mass="15055">MGEKQEDGKYKHSVDLPKTTFELRANSVQRELELQKLWDDNQTAFVLHDVPPYANSDLHMGHALNKILKDFINRYKLLQNHKVSFVPGWDCHGLLIELKGKFICTKVYILFVAQVLSALLNAIHVCYFKN</sequence>
<keyword evidence="6" id="KW-1133">Transmembrane helix</keyword>
<proteinExistence type="predicted"/>
<evidence type="ECO:0000256" key="4">
    <source>
        <dbReference type="ARBA" id="ARBA00022917"/>
    </source>
</evidence>
<evidence type="ECO:0000256" key="3">
    <source>
        <dbReference type="ARBA" id="ARBA00022840"/>
    </source>
</evidence>
<dbReference type="EMBL" id="CM007648">
    <property type="protein sequence ID" value="ONM13080.1"/>
    <property type="molecule type" value="Genomic_DNA"/>
</dbReference>
<evidence type="ECO:0000313" key="8">
    <source>
        <dbReference type="EMBL" id="ONM13082.1"/>
    </source>
</evidence>
<evidence type="ECO:0000256" key="1">
    <source>
        <dbReference type="ARBA" id="ARBA00022598"/>
    </source>
</evidence>
<dbReference type="EMBL" id="CM007648">
    <property type="protein sequence ID" value="ONM13082.1"/>
    <property type="molecule type" value="Genomic_DNA"/>
</dbReference>
<feature type="transmembrane region" description="Helical" evidence="6">
    <location>
        <begin position="107"/>
        <end position="128"/>
    </location>
</feature>
<evidence type="ECO:0000256" key="2">
    <source>
        <dbReference type="ARBA" id="ARBA00022741"/>
    </source>
</evidence>
<dbReference type="InterPro" id="IPR014729">
    <property type="entry name" value="Rossmann-like_a/b/a_fold"/>
</dbReference>
<feature type="domain" description="Aminoacyl-tRNA synthetase class Ia" evidence="7">
    <location>
        <begin position="39"/>
        <end position="98"/>
    </location>
</feature>
<name>A0A1D6DWN4_MAIZE</name>
<keyword evidence="2" id="KW-0547">Nucleotide-binding</keyword>
<keyword evidence="3" id="KW-0067">ATP-binding</keyword>